<name>A0A136PXN3_9ACTN</name>
<keyword evidence="2" id="KW-1185">Reference proteome</keyword>
<dbReference type="Proteomes" id="UP000070620">
    <property type="component" value="Unassembled WGS sequence"/>
</dbReference>
<evidence type="ECO:0000313" key="2">
    <source>
        <dbReference type="Proteomes" id="UP000070620"/>
    </source>
</evidence>
<protein>
    <recommendedName>
        <fullName evidence="3">RHIM domain-containing protein</fullName>
    </recommendedName>
</protein>
<organism evidence="1 2">
    <name type="scientific">Micromonospora rosaria</name>
    <dbReference type="NCBI Taxonomy" id="47874"/>
    <lineage>
        <taxon>Bacteria</taxon>
        <taxon>Bacillati</taxon>
        <taxon>Actinomycetota</taxon>
        <taxon>Actinomycetes</taxon>
        <taxon>Micromonosporales</taxon>
        <taxon>Micromonosporaceae</taxon>
        <taxon>Micromonospora</taxon>
    </lineage>
</organism>
<reference evidence="1 2" key="1">
    <citation type="submission" date="2016-01" db="EMBL/GenBank/DDBJ databases">
        <title>Whole genome sequence and analysis of Micromonospora rosaria DSM 803, which can produce antibacterial substance rosamicin.</title>
        <authorList>
            <person name="Yang H."/>
            <person name="He X."/>
            <person name="Zhu D."/>
        </authorList>
    </citation>
    <scope>NUCLEOTIDE SEQUENCE [LARGE SCALE GENOMIC DNA]</scope>
    <source>
        <strain evidence="1 2">DSM 803</strain>
    </source>
</reference>
<sequence length="131" mass="13187">MMTGVELIVAALAAAATAGVTSGVQDAYGGLKGLLARRLSGRDRAVRALDARETEPGVWQARLGADLRAAGADSDEQVLAAARAVLAQADPAGTRAGAYTVTTNYGAVGQFHAPVTFHQGPPVPPAPPGTV</sequence>
<comment type="caution">
    <text evidence="1">The sequence shown here is derived from an EMBL/GenBank/DDBJ whole genome shotgun (WGS) entry which is preliminary data.</text>
</comment>
<dbReference type="AlphaFoldDB" id="A0A136PXN3"/>
<gene>
    <name evidence="1" type="ORF">AWW66_05155</name>
</gene>
<proteinExistence type="predicted"/>
<accession>A0A136PXN3</accession>
<evidence type="ECO:0008006" key="3">
    <source>
        <dbReference type="Google" id="ProtNLM"/>
    </source>
</evidence>
<evidence type="ECO:0000313" key="1">
    <source>
        <dbReference type="EMBL" id="KXK63034.1"/>
    </source>
</evidence>
<dbReference type="EMBL" id="LRQV01000010">
    <property type="protein sequence ID" value="KXK63034.1"/>
    <property type="molecule type" value="Genomic_DNA"/>
</dbReference>